<dbReference type="EMBL" id="CP011112">
    <property type="protein sequence ID" value="AKU15327.1"/>
    <property type="molecule type" value="Genomic_DNA"/>
</dbReference>
<dbReference type="PATRIC" id="fig|571913.6.peg.963"/>
<evidence type="ECO:0000313" key="2">
    <source>
        <dbReference type="Proteomes" id="UP000066480"/>
    </source>
</evidence>
<proteinExistence type="predicted"/>
<keyword evidence="2" id="KW-1185">Reference proteome</keyword>
<accession>A0A0K1JF31</accession>
<evidence type="ECO:0000313" key="1">
    <source>
        <dbReference type="EMBL" id="AKU15327.1"/>
    </source>
</evidence>
<dbReference type="Proteomes" id="UP000066480">
    <property type="component" value="Chromosome"/>
</dbReference>
<name>A0A0K1JF31_9MICO</name>
<protein>
    <submittedName>
        <fullName evidence="1">Uncharacterized protein</fullName>
    </submittedName>
</protein>
<dbReference type="AlphaFoldDB" id="A0A0K1JF31"/>
<organism evidence="1 2">
    <name type="scientific">Luteipulveratus mongoliensis</name>
    <dbReference type="NCBI Taxonomy" id="571913"/>
    <lineage>
        <taxon>Bacteria</taxon>
        <taxon>Bacillati</taxon>
        <taxon>Actinomycetota</taxon>
        <taxon>Actinomycetes</taxon>
        <taxon>Micrococcales</taxon>
        <taxon>Dermacoccaceae</taxon>
        <taxon>Luteipulveratus</taxon>
    </lineage>
</organism>
<sequence>MNAVVRQWNDATRSQRTGELDTAANAMGTTATQLRGIGKSSGDSGFTTRVNKVADELAAMNKARDDGKSVLTTNYNTAARALRSYCSTTIGK</sequence>
<reference evidence="1 2" key="1">
    <citation type="submission" date="2015-03" db="EMBL/GenBank/DDBJ databases">
        <title>Luteipulveratus halotolerans sp. nov., a novel actinobacterium (Dermacoccaceae) from Sarawak, Malaysia.</title>
        <authorList>
            <person name="Juboi H."/>
            <person name="Basik A."/>
            <person name="Shamsul S.S."/>
            <person name="Arnold P."/>
            <person name="Schmitt E.K."/>
            <person name="Sanglier J.-J."/>
            <person name="Yeo T."/>
        </authorList>
    </citation>
    <scope>NUCLEOTIDE SEQUENCE [LARGE SCALE GENOMIC DNA]</scope>
    <source>
        <strain evidence="1 2">MN07-A0370</strain>
    </source>
</reference>
<gene>
    <name evidence="1" type="ORF">VV02_04715</name>
</gene>
<dbReference type="KEGG" id="lmoi:VV02_04715"/>